<comment type="caution">
    <text evidence="3">The sequence shown here is derived from an EMBL/GenBank/DDBJ whole genome shotgun (WGS) entry which is preliminary data.</text>
</comment>
<dbReference type="FunCoup" id="J9DK17">
    <property type="interactions" value="38"/>
</dbReference>
<dbReference type="GO" id="GO:0030148">
    <property type="term" value="P:sphingolipid biosynthetic process"/>
    <property type="evidence" value="ECO:0007669"/>
    <property type="project" value="TreeGrafter"/>
</dbReference>
<feature type="chain" id="PRO_5003821672" evidence="2">
    <location>
        <begin position="18"/>
        <end position="290"/>
    </location>
</feature>
<dbReference type="STRING" id="1003232.J9DK17"/>
<evidence type="ECO:0000256" key="2">
    <source>
        <dbReference type="SAM" id="SignalP"/>
    </source>
</evidence>
<feature type="transmembrane region" description="Helical" evidence="1">
    <location>
        <begin position="27"/>
        <end position="45"/>
    </location>
</feature>
<keyword evidence="2" id="KW-0732">Signal</keyword>
<sequence length="290" mass="33605">MILLLLFTLPFLLLVLKIYYKKNKTDYAGKKVLVIGGTSGLGLSISRLLKNQKAKVTVASRYLNYFDKEFGTFRLNIPDIKSFPKNKTSFDYIFCCAGTSKPGFFKDMEPTDFSKQIELNYLGTVNSLHHYMNYNKKPFKFVMIASTMCFLSFPGYSAYTPSKHALYGFFNSVFDEMKSMNIDLFIYFVSSMQTRGFEEENKWKPSFTTDIEGKNGMHPDKAASILLDGMEKGNVICSDIFTNLMKLKIVFTSLKDLLLLPVAFVFYPIVILYIRFKFWRYNSRKKEKLY</sequence>
<dbReference type="OrthoDB" id="10267115at2759"/>
<protein>
    <submittedName>
        <fullName evidence="3">Uncharacterized protein</fullName>
    </submittedName>
</protein>
<dbReference type="GO" id="GO:0006666">
    <property type="term" value="P:3-keto-sphinganine metabolic process"/>
    <property type="evidence" value="ECO:0007669"/>
    <property type="project" value="TreeGrafter"/>
</dbReference>
<dbReference type="Proteomes" id="UP000003163">
    <property type="component" value="Unassembled WGS sequence"/>
</dbReference>
<feature type="transmembrane region" description="Helical" evidence="1">
    <location>
        <begin position="141"/>
        <end position="159"/>
    </location>
</feature>
<feature type="transmembrane region" description="Helical" evidence="1">
    <location>
        <begin position="257"/>
        <end position="276"/>
    </location>
</feature>
<evidence type="ECO:0000313" key="3">
    <source>
        <dbReference type="EMBL" id="EJW01702.1"/>
    </source>
</evidence>
<dbReference type="InParanoid" id="J9DK17"/>
<reference evidence="3 4" key="1">
    <citation type="submission" date="2011-08" db="EMBL/GenBank/DDBJ databases">
        <authorList>
            <person name="Liu Z.J."/>
            <person name="Shi F.L."/>
            <person name="Lu J.Q."/>
            <person name="Li M."/>
            <person name="Wang Z.L."/>
        </authorList>
    </citation>
    <scope>NUCLEOTIDE SEQUENCE [LARGE SCALE GENOMIC DNA]</scope>
    <source>
        <strain evidence="3 4">USNM 41457</strain>
    </source>
</reference>
<dbReference type="GO" id="GO:0005789">
    <property type="term" value="C:endoplasmic reticulum membrane"/>
    <property type="evidence" value="ECO:0007669"/>
    <property type="project" value="TreeGrafter"/>
</dbReference>
<name>J9DK17_EDHAE</name>
<dbReference type="SUPFAM" id="SSF51735">
    <property type="entry name" value="NAD(P)-binding Rossmann-fold domains"/>
    <property type="match status" value="1"/>
</dbReference>
<evidence type="ECO:0000313" key="4">
    <source>
        <dbReference type="Proteomes" id="UP000003163"/>
    </source>
</evidence>
<keyword evidence="4" id="KW-1185">Reference proteome</keyword>
<dbReference type="Gene3D" id="3.40.50.720">
    <property type="entry name" value="NAD(P)-binding Rossmann-like Domain"/>
    <property type="match status" value="2"/>
</dbReference>
<dbReference type="EMBL" id="AFBI03000120">
    <property type="protein sequence ID" value="EJW01702.1"/>
    <property type="molecule type" value="Genomic_DNA"/>
</dbReference>
<feature type="signal peptide" evidence="2">
    <location>
        <begin position="1"/>
        <end position="17"/>
    </location>
</feature>
<dbReference type="OMA" id="PRQWGFF"/>
<keyword evidence="1" id="KW-1133">Transmembrane helix</keyword>
<dbReference type="PANTHER" id="PTHR43550:SF3">
    <property type="entry name" value="3-KETODIHYDROSPHINGOSINE REDUCTASE"/>
    <property type="match status" value="1"/>
</dbReference>
<dbReference type="InterPro" id="IPR036291">
    <property type="entry name" value="NAD(P)-bd_dom_sf"/>
</dbReference>
<evidence type="ECO:0000256" key="1">
    <source>
        <dbReference type="SAM" id="Phobius"/>
    </source>
</evidence>
<dbReference type="PANTHER" id="PTHR43550">
    <property type="entry name" value="3-KETODIHYDROSPHINGOSINE REDUCTASE"/>
    <property type="match status" value="1"/>
</dbReference>
<dbReference type="VEuPathDB" id="MicrosporidiaDB:EDEG_03764"/>
<gene>
    <name evidence="3" type="ORF">EDEG_03764</name>
</gene>
<dbReference type="GO" id="GO:0047560">
    <property type="term" value="F:3-dehydrosphinganine reductase activity"/>
    <property type="evidence" value="ECO:0007669"/>
    <property type="project" value="TreeGrafter"/>
</dbReference>
<dbReference type="HOGENOM" id="CLU_010194_3_0_1"/>
<proteinExistence type="predicted"/>
<keyword evidence="1" id="KW-0812">Transmembrane</keyword>
<dbReference type="Pfam" id="PF00106">
    <property type="entry name" value="adh_short"/>
    <property type="match status" value="1"/>
</dbReference>
<keyword evidence="1" id="KW-0472">Membrane</keyword>
<accession>J9DK17</accession>
<dbReference type="AlphaFoldDB" id="J9DK17"/>
<dbReference type="InterPro" id="IPR002347">
    <property type="entry name" value="SDR_fam"/>
</dbReference>
<organism evidence="3 4">
    <name type="scientific">Edhazardia aedis (strain USNM 41457)</name>
    <name type="common">Microsporidian parasite</name>
    <dbReference type="NCBI Taxonomy" id="1003232"/>
    <lineage>
        <taxon>Eukaryota</taxon>
        <taxon>Fungi</taxon>
        <taxon>Fungi incertae sedis</taxon>
        <taxon>Microsporidia</taxon>
        <taxon>Edhazardia</taxon>
    </lineage>
</organism>
<reference evidence="4" key="2">
    <citation type="submission" date="2015-07" db="EMBL/GenBank/DDBJ databases">
        <title>Contrasting host-pathogen interactions and genome evolution in two generalist and specialist microsporidian pathogens of mosquitoes.</title>
        <authorList>
            <consortium name="The Broad Institute Genomics Platform"/>
            <consortium name="The Broad Institute Genome Sequencing Center for Infectious Disease"/>
            <person name="Cuomo C.A."/>
            <person name="Sanscrainte N.D."/>
            <person name="Goldberg J.M."/>
            <person name="Heiman D."/>
            <person name="Young S."/>
            <person name="Zeng Q."/>
            <person name="Becnel J.J."/>
            <person name="Birren B.W."/>
        </authorList>
    </citation>
    <scope>NUCLEOTIDE SEQUENCE [LARGE SCALE GENOMIC DNA]</scope>
    <source>
        <strain evidence="4">USNM 41457</strain>
    </source>
</reference>